<organism evidence="2 3">
    <name type="scientific">Apodospora peruviana</name>
    <dbReference type="NCBI Taxonomy" id="516989"/>
    <lineage>
        <taxon>Eukaryota</taxon>
        <taxon>Fungi</taxon>
        <taxon>Dikarya</taxon>
        <taxon>Ascomycota</taxon>
        <taxon>Pezizomycotina</taxon>
        <taxon>Sordariomycetes</taxon>
        <taxon>Sordariomycetidae</taxon>
        <taxon>Sordariales</taxon>
        <taxon>Lasiosphaeriaceae</taxon>
        <taxon>Apodospora</taxon>
    </lineage>
</organism>
<dbReference type="AlphaFoldDB" id="A0AAE0I6K1"/>
<reference evidence="2" key="1">
    <citation type="journal article" date="2023" name="Mol. Phylogenet. Evol.">
        <title>Genome-scale phylogeny and comparative genomics of the fungal order Sordariales.</title>
        <authorList>
            <person name="Hensen N."/>
            <person name="Bonometti L."/>
            <person name="Westerberg I."/>
            <person name="Brannstrom I.O."/>
            <person name="Guillou S."/>
            <person name="Cros-Aarteil S."/>
            <person name="Calhoun S."/>
            <person name="Haridas S."/>
            <person name="Kuo A."/>
            <person name="Mondo S."/>
            <person name="Pangilinan J."/>
            <person name="Riley R."/>
            <person name="LaButti K."/>
            <person name="Andreopoulos B."/>
            <person name="Lipzen A."/>
            <person name="Chen C."/>
            <person name="Yan M."/>
            <person name="Daum C."/>
            <person name="Ng V."/>
            <person name="Clum A."/>
            <person name="Steindorff A."/>
            <person name="Ohm R.A."/>
            <person name="Martin F."/>
            <person name="Silar P."/>
            <person name="Natvig D.O."/>
            <person name="Lalanne C."/>
            <person name="Gautier V."/>
            <person name="Ament-Velasquez S.L."/>
            <person name="Kruys A."/>
            <person name="Hutchinson M.I."/>
            <person name="Powell A.J."/>
            <person name="Barry K."/>
            <person name="Miller A.N."/>
            <person name="Grigoriev I.V."/>
            <person name="Debuchy R."/>
            <person name="Gladieux P."/>
            <person name="Hiltunen Thoren M."/>
            <person name="Johannesson H."/>
        </authorList>
    </citation>
    <scope>NUCLEOTIDE SEQUENCE</scope>
    <source>
        <strain evidence="2">CBS 118394</strain>
    </source>
</reference>
<sequence length="274" mass="31020">MAAPVTIEKYKPRFEKYVPNIIEKTAKMPGFFRNLEELIENLGSLSFDESCTLGEKLMLRYLASNMHQLGEKIDKSEKEARGIFLKIYRAEKCFRDGEAAKNEDFPLDEDTSILKHDSHPLYFWDPENPSGGYKVAKQCFATKPWLAWGGELDSSLAADEQELISHSRTTNAVTSPVCEPLANEHNPSPHPRSDSLRFPSSAGADEDDLVSHSRTTNTETNPVSEPFTNTDHPPLHLPSARLLVRYFDARAVEQTRPRRDPRVEAWLQTYGIKG</sequence>
<accession>A0AAE0I6K1</accession>
<comment type="caution">
    <text evidence="2">The sequence shown here is derived from an EMBL/GenBank/DDBJ whole genome shotgun (WGS) entry which is preliminary data.</text>
</comment>
<feature type="region of interest" description="Disordered" evidence="1">
    <location>
        <begin position="167"/>
        <end position="234"/>
    </location>
</feature>
<name>A0AAE0I6K1_9PEZI</name>
<evidence type="ECO:0000313" key="3">
    <source>
        <dbReference type="Proteomes" id="UP001283341"/>
    </source>
</evidence>
<dbReference type="EMBL" id="JAUEDM010000004">
    <property type="protein sequence ID" value="KAK3319047.1"/>
    <property type="molecule type" value="Genomic_DNA"/>
</dbReference>
<feature type="compositionally biased region" description="Polar residues" evidence="1">
    <location>
        <begin position="212"/>
        <end position="231"/>
    </location>
</feature>
<gene>
    <name evidence="2" type="ORF">B0H66DRAFT_623393</name>
</gene>
<proteinExistence type="predicted"/>
<keyword evidence="3" id="KW-1185">Reference proteome</keyword>
<reference evidence="2" key="2">
    <citation type="submission" date="2023-06" db="EMBL/GenBank/DDBJ databases">
        <authorList>
            <consortium name="Lawrence Berkeley National Laboratory"/>
            <person name="Haridas S."/>
            <person name="Hensen N."/>
            <person name="Bonometti L."/>
            <person name="Westerberg I."/>
            <person name="Brannstrom I.O."/>
            <person name="Guillou S."/>
            <person name="Cros-Aarteil S."/>
            <person name="Calhoun S."/>
            <person name="Kuo A."/>
            <person name="Mondo S."/>
            <person name="Pangilinan J."/>
            <person name="Riley R."/>
            <person name="Labutti K."/>
            <person name="Andreopoulos B."/>
            <person name="Lipzen A."/>
            <person name="Chen C."/>
            <person name="Yanf M."/>
            <person name="Daum C."/>
            <person name="Ng V."/>
            <person name="Clum A."/>
            <person name="Steindorff A."/>
            <person name="Ohm R."/>
            <person name="Martin F."/>
            <person name="Silar P."/>
            <person name="Natvig D."/>
            <person name="Lalanne C."/>
            <person name="Gautier V."/>
            <person name="Ament-Velasquez S.L."/>
            <person name="Kruys A."/>
            <person name="Hutchinson M.I."/>
            <person name="Powell A.J."/>
            <person name="Barry K."/>
            <person name="Miller A.N."/>
            <person name="Grigoriev I.V."/>
            <person name="Debuchy R."/>
            <person name="Gladieux P."/>
            <person name="Thoren M.H."/>
            <person name="Johannesson H."/>
        </authorList>
    </citation>
    <scope>NUCLEOTIDE SEQUENCE</scope>
    <source>
        <strain evidence="2">CBS 118394</strain>
    </source>
</reference>
<protein>
    <submittedName>
        <fullName evidence="2">Uncharacterized protein</fullName>
    </submittedName>
</protein>
<evidence type="ECO:0000313" key="2">
    <source>
        <dbReference type="EMBL" id="KAK3319047.1"/>
    </source>
</evidence>
<evidence type="ECO:0000256" key="1">
    <source>
        <dbReference type="SAM" id="MobiDB-lite"/>
    </source>
</evidence>
<dbReference type="Proteomes" id="UP001283341">
    <property type="component" value="Unassembled WGS sequence"/>
</dbReference>